<feature type="region of interest" description="Disordered" evidence="1">
    <location>
        <begin position="1"/>
        <end position="21"/>
    </location>
</feature>
<accession>A0A179FSX8</accession>
<evidence type="ECO:0000313" key="3">
    <source>
        <dbReference type="Proteomes" id="UP000078397"/>
    </source>
</evidence>
<dbReference type="KEGG" id="pchm:VFPPC_04604"/>
<dbReference type="OrthoDB" id="4937683at2759"/>
<evidence type="ECO:0000313" key="2">
    <source>
        <dbReference type="EMBL" id="OAQ68368.2"/>
    </source>
</evidence>
<sequence>MGEKRWKHDTAPPPELGHKEDQQGFHRLSETCGTVIHAIYQPTQFGRGEFLRGIVSLRGPFTVQVTFWLNPALLRVTCHIRVFVKPGDMPPQGAKVGSQDVAEVAASVVAVHQEVGALRTEINARLDKVGNSASRFDRGLSDVEDFSMRQVSARLDSILQIVSTTNVDIQGLALDFDRANDRVYTSLAECQSRINEAVQDSHKTTSDRIDGLSKAIIDANSRSKHAFFEIGHGIDVNHQALLLELDNVNRDLNSTVSNKIDGANSSINKLVVESRDHLHGVLDQVQQEVESSRRRISEKLNNMHEALAGILNTTRDGLVQKMERVAALLGSILPLLRSTRMEQKTQVDDETELQGLLEPETTVCRPPLAGVREQFPGKKRLESVLRRVK</sequence>
<proteinExistence type="predicted"/>
<dbReference type="RefSeq" id="XP_022284482.1">
    <property type="nucleotide sequence ID" value="XM_022428410.1"/>
</dbReference>
<dbReference type="GeneID" id="28847930"/>
<reference evidence="2 3" key="1">
    <citation type="journal article" date="2016" name="PLoS Pathog.">
        <title>Biosynthesis of antibiotic leucinostatins in bio-control fungus Purpureocillium lilacinum and their inhibition on phytophthora revealed by genome mining.</title>
        <authorList>
            <person name="Wang G."/>
            <person name="Liu Z."/>
            <person name="Lin R."/>
            <person name="Li E."/>
            <person name="Mao Z."/>
            <person name="Ling J."/>
            <person name="Yang Y."/>
            <person name="Yin W.B."/>
            <person name="Xie B."/>
        </authorList>
    </citation>
    <scope>NUCLEOTIDE SEQUENCE [LARGE SCALE GENOMIC DNA]</scope>
    <source>
        <strain evidence="2">170</strain>
    </source>
</reference>
<organism evidence="2 3">
    <name type="scientific">Pochonia chlamydosporia 170</name>
    <dbReference type="NCBI Taxonomy" id="1380566"/>
    <lineage>
        <taxon>Eukaryota</taxon>
        <taxon>Fungi</taxon>
        <taxon>Dikarya</taxon>
        <taxon>Ascomycota</taxon>
        <taxon>Pezizomycotina</taxon>
        <taxon>Sordariomycetes</taxon>
        <taxon>Hypocreomycetidae</taxon>
        <taxon>Hypocreales</taxon>
        <taxon>Clavicipitaceae</taxon>
        <taxon>Pochonia</taxon>
    </lineage>
</organism>
<comment type="caution">
    <text evidence="2">The sequence shown here is derived from an EMBL/GenBank/DDBJ whole genome shotgun (WGS) entry which is preliminary data.</text>
</comment>
<name>A0A179FSX8_METCM</name>
<evidence type="ECO:0000256" key="1">
    <source>
        <dbReference type="SAM" id="MobiDB-lite"/>
    </source>
</evidence>
<protein>
    <submittedName>
        <fullName evidence="2">Apolipoprotein a1/A4/E domain-containing protein</fullName>
    </submittedName>
</protein>
<dbReference type="Proteomes" id="UP000078397">
    <property type="component" value="Unassembled WGS sequence"/>
</dbReference>
<keyword evidence="3" id="KW-1185">Reference proteome</keyword>
<dbReference type="AlphaFoldDB" id="A0A179FSX8"/>
<gene>
    <name evidence="2" type="ORF">VFPPC_04604</name>
</gene>
<dbReference type="EMBL" id="LSBJ02000003">
    <property type="protein sequence ID" value="OAQ68368.2"/>
    <property type="molecule type" value="Genomic_DNA"/>
</dbReference>